<dbReference type="PRINTS" id="PR00838">
    <property type="entry name" value="V5ALLERGEN"/>
</dbReference>
<dbReference type="InterPro" id="IPR035940">
    <property type="entry name" value="CAP_sf"/>
</dbReference>
<evidence type="ECO:0000256" key="3">
    <source>
        <dbReference type="ARBA" id="ARBA00022525"/>
    </source>
</evidence>
<sequence>MRYIKTTNDEYYTTETFEGLGTATMNRSVAFLLLFFVLHTAKTDYDWCQYKCKKGIHTLCERQKYDCGAGPACKNFQAMYMTNEDRQFIIDLHNQLRNRVALGHETIGPQPSATNMQAMSYNTDLEYIAQCHTNECVYHHDTCRSTSQWDWVGQSIMQEQFIGQTITIREMINSTIHGWYDEVKIYPPEWAKSFDTHGKKVGHYTQIVWADTNHVGCGITKYLEDGWETWYMACNYGPGGNAGAKPLYEQGPPASNCGGLPRNPKYPGLCGTDTLQKV</sequence>
<feature type="domain" description="SCP" evidence="5">
    <location>
        <begin position="84"/>
        <end position="244"/>
    </location>
</feature>
<dbReference type="PRINTS" id="PR00837">
    <property type="entry name" value="V5TPXLIKE"/>
</dbReference>
<name>A0ABM5IE63_DIAVI</name>
<comment type="subcellular location">
    <subcellularLocation>
        <location evidence="1">Secreted</location>
    </subcellularLocation>
</comment>
<evidence type="ECO:0000313" key="6">
    <source>
        <dbReference type="EnsemblMetazoa" id="XP_028130843.2"/>
    </source>
</evidence>
<dbReference type="CDD" id="cd05380">
    <property type="entry name" value="CAP_euk"/>
    <property type="match status" value="1"/>
</dbReference>
<dbReference type="Gene3D" id="3.40.33.10">
    <property type="entry name" value="CAP"/>
    <property type="match status" value="1"/>
</dbReference>
<dbReference type="RefSeq" id="XP_028130843.2">
    <property type="nucleotide sequence ID" value="XM_028275042.2"/>
</dbReference>
<dbReference type="SMART" id="SM00198">
    <property type="entry name" value="SCP"/>
    <property type="match status" value="1"/>
</dbReference>
<dbReference type="PROSITE" id="PS01009">
    <property type="entry name" value="CRISP_1"/>
    <property type="match status" value="1"/>
</dbReference>
<evidence type="ECO:0000256" key="1">
    <source>
        <dbReference type="ARBA" id="ARBA00004613"/>
    </source>
</evidence>
<dbReference type="PANTHER" id="PTHR10334">
    <property type="entry name" value="CYSTEINE-RICH SECRETORY PROTEIN-RELATED"/>
    <property type="match status" value="1"/>
</dbReference>
<dbReference type="InterPro" id="IPR034763">
    <property type="entry name" value="P14a_insect"/>
</dbReference>
<keyword evidence="7" id="KW-1185">Reference proteome</keyword>
<proteinExistence type="inferred from homology"/>
<organism evidence="6 7">
    <name type="scientific">Diabrotica virgifera virgifera</name>
    <name type="common">western corn rootworm</name>
    <dbReference type="NCBI Taxonomy" id="50390"/>
    <lineage>
        <taxon>Eukaryota</taxon>
        <taxon>Metazoa</taxon>
        <taxon>Ecdysozoa</taxon>
        <taxon>Arthropoda</taxon>
        <taxon>Hexapoda</taxon>
        <taxon>Insecta</taxon>
        <taxon>Pterygota</taxon>
        <taxon>Neoptera</taxon>
        <taxon>Endopterygota</taxon>
        <taxon>Coleoptera</taxon>
        <taxon>Polyphaga</taxon>
        <taxon>Cucujiformia</taxon>
        <taxon>Chrysomeloidea</taxon>
        <taxon>Chrysomelidae</taxon>
        <taxon>Galerucinae</taxon>
        <taxon>Diabroticina</taxon>
        <taxon>Diabroticites</taxon>
        <taxon>Diabrotica</taxon>
    </lineage>
</organism>
<dbReference type="InterPro" id="IPR014044">
    <property type="entry name" value="CAP_dom"/>
</dbReference>
<dbReference type="SUPFAM" id="SSF55797">
    <property type="entry name" value="PR-1-like"/>
    <property type="match status" value="1"/>
</dbReference>
<protein>
    <recommendedName>
        <fullName evidence="5">SCP domain-containing protein</fullName>
    </recommendedName>
</protein>
<dbReference type="GeneID" id="114326619"/>
<comment type="similarity">
    <text evidence="2">Belongs to the CRISP family.</text>
</comment>
<accession>A0ABM5IE63</accession>
<evidence type="ECO:0000256" key="2">
    <source>
        <dbReference type="ARBA" id="ARBA00009923"/>
    </source>
</evidence>
<dbReference type="EnsemblMetazoa" id="XM_028275042.2">
    <property type="protein sequence ID" value="XP_028130843.2"/>
    <property type="gene ID" value="LOC114326619"/>
</dbReference>
<keyword evidence="3" id="KW-0964">Secreted</keyword>
<dbReference type="InterPro" id="IPR001283">
    <property type="entry name" value="CRISP-related"/>
</dbReference>
<evidence type="ECO:0000259" key="5">
    <source>
        <dbReference type="SMART" id="SM00198"/>
    </source>
</evidence>
<keyword evidence="4" id="KW-0732">Signal</keyword>
<evidence type="ECO:0000256" key="4">
    <source>
        <dbReference type="ARBA" id="ARBA00022729"/>
    </source>
</evidence>
<evidence type="ECO:0000313" key="7">
    <source>
        <dbReference type="Proteomes" id="UP001652700"/>
    </source>
</evidence>
<reference evidence="6" key="1">
    <citation type="submission" date="2025-05" db="UniProtKB">
        <authorList>
            <consortium name="EnsemblMetazoa"/>
        </authorList>
    </citation>
    <scope>IDENTIFICATION</scope>
</reference>
<dbReference type="PIRSF" id="PIRSF038921">
    <property type="entry name" value="P14a"/>
    <property type="match status" value="1"/>
</dbReference>
<dbReference type="Proteomes" id="UP001652700">
    <property type="component" value="Unplaced"/>
</dbReference>
<dbReference type="InterPro" id="IPR018244">
    <property type="entry name" value="Allrgn_V5/Tpx1_CS"/>
</dbReference>
<dbReference type="Pfam" id="PF00188">
    <property type="entry name" value="CAP"/>
    <property type="match status" value="1"/>
</dbReference>
<dbReference type="InterPro" id="IPR002413">
    <property type="entry name" value="V5_allergen-like"/>
</dbReference>